<name>A0A8A4TQB6_SULCO</name>
<organism evidence="1 2">
    <name type="scientific">Sulfidibacter corallicola</name>
    <dbReference type="NCBI Taxonomy" id="2818388"/>
    <lineage>
        <taxon>Bacteria</taxon>
        <taxon>Pseudomonadati</taxon>
        <taxon>Acidobacteriota</taxon>
        <taxon>Holophagae</taxon>
        <taxon>Acanthopleuribacterales</taxon>
        <taxon>Acanthopleuribacteraceae</taxon>
        <taxon>Sulfidibacter</taxon>
    </lineage>
</organism>
<dbReference type="Proteomes" id="UP000663929">
    <property type="component" value="Chromosome"/>
</dbReference>
<keyword evidence="2" id="KW-1185">Reference proteome</keyword>
<evidence type="ECO:0000313" key="2">
    <source>
        <dbReference type="Proteomes" id="UP000663929"/>
    </source>
</evidence>
<dbReference type="AlphaFoldDB" id="A0A8A4TQB6"/>
<dbReference type="EMBL" id="CP071793">
    <property type="protein sequence ID" value="QTD52159.1"/>
    <property type="molecule type" value="Genomic_DNA"/>
</dbReference>
<reference evidence="1" key="1">
    <citation type="submission" date="2021-03" db="EMBL/GenBank/DDBJ databases">
        <title>Acanthopleuribacteraceae sp. M133.</title>
        <authorList>
            <person name="Wang G."/>
        </authorList>
    </citation>
    <scope>NUCLEOTIDE SEQUENCE</scope>
    <source>
        <strain evidence="1">M133</strain>
    </source>
</reference>
<sequence length="291" mass="32922">MGRSRVPWHELIQDIFDEFLPVMSGRGIEIGDREFNKTFRVDYYCRAGAPLAGAQDPSVIRPFDHFREHNIIEYKSIHQTLTEAQFRNYVGRALVLENSGDGPSLQGRLTLTILTTRTPRKLLAVAAYGFERLADWKYRANWVPELDIIVIIQKETRGIVGGDPLGFIQVLEGNARLQASTWETLLDQDLLAQDVFKRIMETINREAYMSVLEQVRTEGLTKGRAEGLSEGLTKGVKSQITTLRKIAGSEAALPFERRLETADSVEELKELLLDVALAVDRYIDSQPEESK</sequence>
<proteinExistence type="predicted"/>
<evidence type="ECO:0000313" key="1">
    <source>
        <dbReference type="EMBL" id="QTD52159.1"/>
    </source>
</evidence>
<gene>
    <name evidence="1" type="ORF">J3U87_06760</name>
</gene>
<accession>A0A8A4TQB6</accession>
<protein>
    <submittedName>
        <fullName evidence="1">Uncharacterized protein</fullName>
    </submittedName>
</protein>
<dbReference type="RefSeq" id="WP_237382268.1">
    <property type="nucleotide sequence ID" value="NZ_CP071793.1"/>
</dbReference>
<dbReference type="KEGG" id="scor:J3U87_06760"/>